<dbReference type="PANTHER" id="PTHR23407:SF1">
    <property type="entry name" value="5-FORMYLTETRAHYDROFOLATE CYCLO-LIGASE"/>
    <property type="match status" value="1"/>
</dbReference>
<dbReference type="Gene3D" id="3.40.50.10420">
    <property type="entry name" value="NagB/RpiA/CoA transferase-like"/>
    <property type="match status" value="1"/>
</dbReference>
<dbReference type="AlphaFoldDB" id="A0A1E3QAY3"/>
<dbReference type="PANTHER" id="PTHR23407">
    <property type="entry name" value="ATPASE INHIBITOR/5-FORMYLTETRAHYDROFOLATE CYCLO-LIGASE"/>
    <property type="match status" value="1"/>
</dbReference>
<evidence type="ECO:0000313" key="6">
    <source>
        <dbReference type="EMBL" id="ODQ74654.1"/>
    </source>
</evidence>
<dbReference type="SUPFAM" id="SSF100950">
    <property type="entry name" value="NagB/RpiA/CoA transferase-like"/>
    <property type="match status" value="1"/>
</dbReference>
<organism evidence="6 7">
    <name type="scientific">Lipomyces starkeyi NRRL Y-11557</name>
    <dbReference type="NCBI Taxonomy" id="675824"/>
    <lineage>
        <taxon>Eukaryota</taxon>
        <taxon>Fungi</taxon>
        <taxon>Dikarya</taxon>
        <taxon>Ascomycota</taxon>
        <taxon>Saccharomycotina</taxon>
        <taxon>Lipomycetes</taxon>
        <taxon>Lipomycetales</taxon>
        <taxon>Lipomycetaceae</taxon>
        <taxon>Lipomyces</taxon>
    </lineage>
</organism>
<dbReference type="OrthoDB" id="2015992at2759"/>
<evidence type="ECO:0000256" key="3">
    <source>
        <dbReference type="ARBA" id="ARBA00022840"/>
    </source>
</evidence>
<dbReference type="InterPro" id="IPR024185">
    <property type="entry name" value="FTHF_cligase-like_sf"/>
</dbReference>
<evidence type="ECO:0000256" key="5">
    <source>
        <dbReference type="ARBA" id="ARBA00038966"/>
    </source>
</evidence>
<dbReference type="EMBL" id="KV454292">
    <property type="protein sequence ID" value="ODQ74654.1"/>
    <property type="molecule type" value="Genomic_DNA"/>
</dbReference>
<dbReference type="GO" id="GO:0035999">
    <property type="term" value="P:tetrahydrofolate interconversion"/>
    <property type="evidence" value="ECO:0007669"/>
    <property type="project" value="TreeGrafter"/>
</dbReference>
<name>A0A1E3QAY3_LIPST</name>
<evidence type="ECO:0000313" key="7">
    <source>
        <dbReference type="Proteomes" id="UP000094385"/>
    </source>
</evidence>
<dbReference type="GO" id="GO:0030272">
    <property type="term" value="F:5-formyltetrahydrofolate cyclo-ligase activity"/>
    <property type="evidence" value="ECO:0007669"/>
    <property type="project" value="UniProtKB-EC"/>
</dbReference>
<evidence type="ECO:0000256" key="2">
    <source>
        <dbReference type="ARBA" id="ARBA00022741"/>
    </source>
</evidence>
<dbReference type="GO" id="GO:0005524">
    <property type="term" value="F:ATP binding"/>
    <property type="evidence" value="ECO:0007669"/>
    <property type="project" value="UniProtKB-KW"/>
</dbReference>
<reference evidence="6 7" key="1">
    <citation type="journal article" date="2016" name="Proc. Natl. Acad. Sci. U.S.A.">
        <title>Comparative genomics of biotechnologically important yeasts.</title>
        <authorList>
            <person name="Riley R."/>
            <person name="Haridas S."/>
            <person name="Wolfe K.H."/>
            <person name="Lopes M.R."/>
            <person name="Hittinger C.T."/>
            <person name="Goeker M."/>
            <person name="Salamov A.A."/>
            <person name="Wisecaver J.H."/>
            <person name="Long T.M."/>
            <person name="Calvey C.H."/>
            <person name="Aerts A.L."/>
            <person name="Barry K.W."/>
            <person name="Choi C."/>
            <person name="Clum A."/>
            <person name="Coughlan A.Y."/>
            <person name="Deshpande S."/>
            <person name="Douglass A.P."/>
            <person name="Hanson S.J."/>
            <person name="Klenk H.-P."/>
            <person name="LaButti K.M."/>
            <person name="Lapidus A."/>
            <person name="Lindquist E.A."/>
            <person name="Lipzen A.M."/>
            <person name="Meier-Kolthoff J.P."/>
            <person name="Ohm R.A."/>
            <person name="Otillar R.P."/>
            <person name="Pangilinan J.L."/>
            <person name="Peng Y."/>
            <person name="Rokas A."/>
            <person name="Rosa C.A."/>
            <person name="Scheuner C."/>
            <person name="Sibirny A.A."/>
            <person name="Slot J.C."/>
            <person name="Stielow J.B."/>
            <person name="Sun H."/>
            <person name="Kurtzman C.P."/>
            <person name="Blackwell M."/>
            <person name="Grigoriev I.V."/>
            <person name="Jeffries T.W."/>
        </authorList>
    </citation>
    <scope>NUCLEOTIDE SEQUENCE [LARGE SCALE GENOMIC DNA]</scope>
    <source>
        <strain evidence="6 7">NRRL Y-11557</strain>
    </source>
</reference>
<keyword evidence="7" id="KW-1185">Reference proteome</keyword>
<dbReference type="GO" id="GO:0005739">
    <property type="term" value="C:mitochondrion"/>
    <property type="evidence" value="ECO:0007669"/>
    <property type="project" value="TreeGrafter"/>
</dbReference>
<sequence>MSMSIGNAAVASAKKKMRQKIAKRLKRITDESIMSQSSRIANTIRMLPEYHRARKIGLYLHLDVPDAIPKDSGNIVEVRTDLLIRNLFEDNKYIFLPRVVPTIDLPSIQQQYLQFAQRRLKNKQESDYFPFLSINMLHMPDIESIERLVMEDATANAFTIREPTEGEDAFDVGGLDLVIVPGLGFTKSCARLGRGKGFYDNFIRLHRIWSHYHARSEPTIIGVSLEEQLMQPHVIGDYVELPTEEHDEILDAVIVGDEIYRRR</sequence>
<dbReference type="Proteomes" id="UP000094385">
    <property type="component" value="Unassembled WGS sequence"/>
</dbReference>
<accession>A0A1E3QAY3</accession>
<evidence type="ECO:0000256" key="1">
    <source>
        <dbReference type="ARBA" id="ARBA00010638"/>
    </source>
</evidence>
<gene>
    <name evidence="6" type="ORF">LIPSTDRAFT_2633</name>
</gene>
<protein>
    <recommendedName>
        <fullName evidence="5">5-formyltetrahydrofolate cyclo-ligase</fullName>
        <ecNumber evidence="5">6.3.3.2</ecNumber>
    </recommendedName>
</protein>
<keyword evidence="2" id="KW-0547">Nucleotide-binding</keyword>
<keyword evidence="3" id="KW-0067">ATP-binding</keyword>
<dbReference type="STRING" id="675824.A0A1E3QAY3"/>
<dbReference type="Pfam" id="PF01812">
    <property type="entry name" value="5-FTHF_cyc-lig"/>
    <property type="match status" value="1"/>
</dbReference>
<comment type="catalytic activity">
    <reaction evidence="4">
        <text>(6S)-5-formyl-5,6,7,8-tetrahydrofolate + ATP = (6R)-5,10-methenyltetrahydrofolate + ADP + phosphate</text>
        <dbReference type="Rhea" id="RHEA:10488"/>
        <dbReference type="ChEBI" id="CHEBI:30616"/>
        <dbReference type="ChEBI" id="CHEBI:43474"/>
        <dbReference type="ChEBI" id="CHEBI:57455"/>
        <dbReference type="ChEBI" id="CHEBI:57457"/>
        <dbReference type="ChEBI" id="CHEBI:456216"/>
        <dbReference type="EC" id="6.3.3.2"/>
    </reaction>
</comment>
<evidence type="ECO:0000256" key="4">
    <source>
        <dbReference type="ARBA" id="ARBA00036539"/>
    </source>
</evidence>
<dbReference type="GO" id="GO:0009396">
    <property type="term" value="P:folic acid-containing compound biosynthetic process"/>
    <property type="evidence" value="ECO:0007669"/>
    <property type="project" value="TreeGrafter"/>
</dbReference>
<dbReference type="EC" id="6.3.3.2" evidence="5"/>
<dbReference type="InterPro" id="IPR037171">
    <property type="entry name" value="NagB/RpiA_transferase-like"/>
</dbReference>
<dbReference type="InterPro" id="IPR002698">
    <property type="entry name" value="FTHF_cligase"/>
</dbReference>
<comment type="similarity">
    <text evidence="1">Belongs to the 5-formyltetrahydrofolate cyclo-ligase family.</text>
</comment>
<proteinExistence type="inferred from homology"/>